<feature type="region of interest" description="Disordered" evidence="1">
    <location>
        <begin position="19"/>
        <end position="49"/>
    </location>
</feature>
<dbReference type="RefSeq" id="WP_184572639.1">
    <property type="nucleotide sequence ID" value="NZ_JACHJL010000006.1"/>
</dbReference>
<accession>A0A7W9Q9A9</accession>
<evidence type="ECO:0000313" key="2">
    <source>
        <dbReference type="EMBL" id="MBB5936011.1"/>
    </source>
</evidence>
<gene>
    <name evidence="2" type="ORF">FHS42_003080</name>
</gene>
<dbReference type="AlphaFoldDB" id="A0A7W9Q9A9"/>
<reference evidence="2 3" key="1">
    <citation type="submission" date="2020-08" db="EMBL/GenBank/DDBJ databases">
        <title>Genomic Encyclopedia of Type Strains, Phase III (KMG-III): the genomes of soil and plant-associated and newly described type strains.</title>
        <authorList>
            <person name="Whitman W."/>
        </authorList>
    </citation>
    <scope>NUCLEOTIDE SEQUENCE [LARGE SCALE GENOMIC DNA]</scope>
    <source>
        <strain evidence="2 3">CECT 8305</strain>
    </source>
</reference>
<organism evidence="2 3">
    <name type="scientific">Streptomyces zagrosensis</name>
    <dbReference type="NCBI Taxonomy" id="1042984"/>
    <lineage>
        <taxon>Bacteria</taxon>
        <taxon>Bacillati</taxon>
        <taxon>Actinomycetota</taxon>
        <taxon>Actinomycetes</taxon>
        <taxon>Kitasatosporales</taxon>
        <taxon>Streptomycetaceae</taxon>
        <taxon>Streptomyces</taxon>
    </lineage>
</organism>
<comment type="caution">
    <text evidence="2">The sequence shown here is derived from an EMBL/GenBank/DDBJ whole genome shotgun (WGS) entry which is preliminary data.</text>
</comment>
<protein>
    <submittedName>
        <fullName evidence="2">Uncharacterized protein</fullName>
    </submittedName>
</protein>
<evidence type="ECO:0000313" key="3">
    <source>
        <dbReference type="Proteomes" id="UP000588098"/>
    </source>
</evidence>
<proteinExistence type="predicted"/>
<dbReference type="EMBL" id="JACHJL010000006">
    <property type="protein sequence ID" value="MBB5936011.1"/>
    <property type="molecule type" value="Genomic_DNA"/>
</dbReference>
<evidence type="ECO:0000256" key="1">
    <source>
        <dbReference type="SAM" id="MobiDB-lite"/>
    </source>
</evidence>
<sequence length="49" mass="5329">MTTAIAVLLEVLGSRGGRVAAAPDAPTRLPRKKTFRRPRDAATVLPEWD</sequence>
<name>A0A7W9Q9A9_9ACTN</name>
<keyword evidence="3" id="KW-1185">Reference proteome</keyword>
<dbReference type="Proteomes" id="UP000588098">
    <property type="component" value="Unassembled WGS sequence"/>
</dbReference>